<evidence type="ECO:0008006" key="4">
    <source>
        <dbReference type="Google" id="ProtNLM"/>
    </source>
</evidence>
<name>A0A1H1C1Q8_9ACTN</name>
<feature type="transmembrane region" description="Helical" evidence="1">
    <location>
        <begin position="396"/>
        <end position="417"/>
    </location>
</feature>
<feature type="transmembrane region" description="Helical" evidence="1">
    <location>
        <begin position="195"/>
        <end position="215"/>
    </location>
</feature>
<gene>
    <name evidence="2" type="ORF">SAMN04489765_0966</name>
</gene>
<reference evidence="3" key="1">
    <citation type="submission" date="2016-10" db="EMBL/GenBank/DDBJ databases">
        <authorList>
            <person name="Varghese N."/>
            <person name="Submissions S."/>
        </authorList>
    </citation>
    <scope>NUCLEOTIDE SEQUENCE [LARGE SCALE GENOMIC DNA]</scope>
    <source>
        <strain evidence="3">DSM 44142</strain>
    </source>
</reference>
<keyword evidence="3" id="KW-1185">Reference proteome</keyword>
<proteinExistence type="predicted"/>
<feature type="transmembrane region" description="Helical" evidence="1">
    <location>
        <begin position="272"/>
        <end position="305"/>
    </location>
</feature>
<feature type="transmembrane region" description="Helical" evidence="1">
    <location>
        <begin position="29"/>
        <end position="51"/>
    </location>
</feature>
<protein>
    <recommendedName>
        <fullName evidence="4">Dolichyl-phosphate-mannose-protein mannosyltransferase</fullName>
    </recommendedName>
</protein>
<keyword evidence="1" id="KW-0472">Membrane</keyword>
<keyword evidence="1" id="KW-0812">Transmembrane</keyword>
<evidence type="ECO:0000256" key="1">
    <source>
        <dbReference type="SAM" id="Phobius"/>
    </source>
</evidence>
<feature type="transmembrane region" description="Helical" evidence="1">
    <location>
        <begin position="353"/>
        <end position="376"/>
    </location>
</feature>
<evidence type="ECO:0000313" key="2">
    <source>
        <dbReference type="EMBL" id="SDQ57960.1"/>
    </source>
</evidence>
<sequence>MGPSGGGAADTVEGMPIETVATGRSVRRALGWAGGALLLVAAAVIVPFLLGDEFRKTLVAESAPLFGVFEAHAGPGTVPAVVIAIAVLLWGPALARSLPFGRLAALSSLVLFGWALSLGTVAGWERFRTKLTGYDQYLHEVPGAEADVGAAVREFARRIPDYQPDSWTVHVSGHPPGALLTFVGLDRIGLGGGTWAALFCTAAGASAAAAILLAVRTLGTEEIARCCAPFLAVFPGALWMAPSGDAYFAGVAAWGIAALAVAAVARGRRATAFGVLAGLLLGWGIFLNYGLILMGFLAVTVLIIARNARPLLTAVPAALVVVAAFALAGFWWLDGYHGVVLRYYQGIASFRPFAYWGWGNLAAAACAVGVAAVAAIGLVPGVLRPFRRSLLGTPEALAALVAGAVVMVLGADLSALSKAEVERIWLPFTVWIAAGAGMLWYRRSVAIARGWLAAQVAGALLVTHAVLIYQ</sequence>
<feature type="transmembrane region" description="Helical" evidence="1">
    <location>
        <begin position="71"/>
        <end position="91"/>
    </location>
</feature>
<dbReference type="STRING" id="47312.SAMN04489765_0966"/>
<feature type="transmembrane region" description="Helical" evidence="1">
    <location>
        <begin position="447"/>
        <end position="469"/>
    </location>
</feature>
<feature type="transmembrane region" description="Helical" evidence="1">
    <location>
        <begin position="311"/>
        <end position="333"/>
    </location>
</feature>
<keyword evidence="1" id="KW-1133">Transmembrane helix</keyword>
<evidence type="ECO:0000313" key="3">
    <source>
        <dbReference type="Proteomes" id="UP000183053"/>
    </source>
</evidence>
<feature type="transmembrane region" description="Helical" evidence="1">
    <location>
        <begin position="103"/>
        <end position="124"/>
    </location>
</feature>
<feature type="transmembrane region" description="Helical" evidence="1">
    <location>
        <begin position="247"/>
        <end position="265"/>
    </location>
</feature>
<accession>A0A1H1C1Q8</accession>
<feature type="transmembrane region" description="Helical" evidence="1">
    <location>
        <begin position="424"/>
        <end position="441"/>
    </location>
</feature>
<organism evidence="2 3">
    <name type="scientific">Tsukamurella pulmonis</name>
    <dbReference type="NCBI Taxonomy" id="47312"/>
    <lineage>
        <taxon>Bacteria</taxon>
        <taxon>Bacillati</taxon>
        <taxon>Actinomycetota</taxon>
        <taxon>Actinomycetes</taxon>
        <taxon>Mycobacteriales</taxon>
        <taxon>Tsukamurellaceae</taxon>
        <taxon>Tsukamurella</taxon>
    </lineage>
</organism>
<dbReference type="AlphaFoldDB" id="A0A1H1C1Q8"/>
<dbReference type="EMBL" id="FNLF01000002">
    <property type="protein sequence ID" value="SDQ57960.1"/>
    <property type="molecule type" value="Genomic_DNA"/>
</dbReference>
<dbReference type="Proteomes" id="UP000183053">
    <property type="component" value="Unassembled WGS sequence"/>
</dbReference>